<feature type="non-terminal residue" evidence="1">
    <location>
        <position position="40"/>
    </location>
</feature>
<protein>
    <submittedName>
        <fullName evidence="1">Uncharacterized protein</fullName>
    </submittedName>
</protein>
<accession>A0A383BQK6</accession>
<feature type="non-terminal residue" evidence="1">
    <location>
        <position position="1"/>
    </location>
</feature>
<dbReference type="AlphaFoldDB" id="A0A383BQK6"/>
<reference evidence="1" key="1">
    <citation type="submission" date="2018-05" db="EMBL/GenBank/DDBJ databases">
        <authorList>
            <person name="Lanie J.A."/>
            <person name="Ng W.-L."/>
            <person name="Kazmierczak K.M."/>
            <person name="Andrzejewski T.M."/>
            <person name="Davidsen T.M."/>
            <person name="Wayne K.J."/>
            <person name="Tettelin H."/>
            <person name="Glass J.I."/>
            <person name="Rusch D."/>
            <person name="Podicherti R."/>
            <person name="Tsui H.-C.T."/>
            <person name="Winkler M.E."/>
        </authorList>
    </citation>
    <scope>NUCLEOTIDE SEQUENCE</scope>
</reference>
<proteinExistence type="predicted"/>
<sequence>VNGLRKIRPKLTRDYLFVVGIFFEYLTVSKFPKVATETIQ</sequence>
<gene>
    <name evidence="1" type="ORF">METZ01_LOCUS474502</name>
</gene>
<evidence type="ECO:0000313" key="1">
    <source>
        <dbReference type="EMBL" id="SVE21648.1"/>
    </source>
</evidence>
<dbReference type="EMBL" id="UINC01202033">
    <property type="protein sequence ID" value="SVE21648.1"/>
    <property type="molecule type" value="Genomic_DNA"/>
</dbReference>
<name>A0A383BQK6_9ZZZZ</name>
<organism evidence="1">
    <name type="scientific">marine metagenome</name>
    <dbReference type="NCBI Taxonomy" id="408172"/>
    <lineage>
        <taxon>unclassified sequences</taxon>
        <taxon>metagenomes</taxon>
        <taxon>ecological metagenomes</taxon>
    </lineage>
</organism>